<dbReference type="CTD" id="78774586"/>
<gene>
    <name evidence="2" type="ORF">GCK72_008123</name>
</gene>
<dbReference type="AlphaFoldDB" id="A0A6A5HLZ0"/>
<dbReference type="GeneID" id="78774586"/>
<dbReference type="RefSeq" id="XP_053590845.1">
    <property type="nucleotide sequence ID" value="XM_053726651.1"/>
</dbReference>
<dbReference type="Proteomes" id="UP000483820">
    <property type="component" value="Chromosome II"/>
</dbReference>
<keyword evidence="1" id="KW-0732">Signal</keyword>
<evidence type="ECO:0000313" key="2">
    <source>
        <dbReference type="EMBL" id="KAF1768161.1"/>
    </source>
</evidence>
<evidence type="ECO:0000256" key="1">
    <source>
        <dbReference type="SAM" id="SignalP"/>
    </source>
</evidence>
<evidence type="ECO:0000313" key="3">
    <source>
        <dbReference type="Proteomes" id="UP000483820"/>
    </source>
</evidence>
<protein>
    <submittedName>
        <fullName evidence="2">Uncharacterized protein</fullName>
    </submittedName>
</protein>
<organism evidence="2 3">
    <name type="scientific">Caenorhabditis remanei</name>
    <name type="common">Caenorhabditis vulgaris</name>
    <dbReference type="NCBI Taxonomy" id="31234"/>
    <lineage>
        <taxon>Eukaryota</taxon>
        <taxon>Metazoa</taxon>
        <taxon>Ecdysozoa</taxon>
        <taxon>Nematoda</taxon>
        <taxon>Chromadorea</taxon>
        <taxon>Rhabditida</taxon>
        <taxon>Rhabditina</taxon>
        <taxon>Rhabditomorpha</taxon>
        <taxon>Rhabditoidea</taxon>
        <taxon>Rhabditidae</taxon>
        <taxon>Peloderinae</taxon>
        <taxon>Caenorhabditis</taxon>
    </lineage>
</organism>
<dbReference type="EMBL" id="WUAV01000002">
    <property type="protein sequence ID" value="KAF1768161.1"/>
    <property type="molecule type" value="Genomic_DNA"/>
</dbReference>
<feature type="signal peptide" evidence="1">
    <location>
        <begin position="1"/>
        <end position="22"/>
    </location>
</feature>
<name>A0A6A5HLZ0_CAERE</name>
<dbReference type="KEGG" id="crq:GCK72_008123"/>
<accession>A0A6A5HLZ0</accession>
<comment type="caution">
    <text evidence="2">The sequence shown here is derived from an EMBL/GenBank/DDBJ whole genome shotgun (WGS) entry which is preliminary data.</text>
</comment>
<reference evidence="2 3" key="1">
    <citation type="submission" date="2019-12" db="EMBL/GenBank/DDBJ databases">
        <title>Chromosome-level assembly of the Caenorhabditis remanei genome.</title>
        <authorList>
            <person name="Teterina A.A."/>
            <person name="Willis J.H."/>
            <person name="Phillips P.C."/>
        </authorList>
    </citation>
    <scope>NUCLEOTIDE SEQUENCE [LARGE SCALE GENOMIC DNA]</scope>
    <source>
        <strain evidence="2 3">PX506</strain>
        <tissue evidence="2">Whole organism</tissue>
    </source>
</reference>
<proteinExistence type="predicted"/>
<sequence length="88" mass="9493">MPPVHLLVLGLVLFQCINNVTSAPLPSSLPSIIDSLDDFETMLGYHSLPQNFTEPTNIVVAGRRADFNEPGRYNVADGANGTVKLIAQ</sequence>
<feature type="chain" id="PRO_5025561130" evidence="1">
    <location>
        <begin position="23"/>
        <end position="88"/>
    </location>
</feature>